<protein>
    <submittedName>
        <fullName evidence="2">Uncharacterized protein</fullName>
    </submittedName>
</protein>
<dbReference type="PANTHER" id="PTHR33862:SF3">
    <property type="entry name" value="OROFACIAL CLEFT 1 CANDIDATE GENE 1 PROTEIN"/>
    <property type="match status" value="1"/>
</dbReference>
<evidence type="ECO:0000256" key="1">
    <source>
        <dbReference type="SAM" id="Phobius"/>
    </source>
</evidence>
<keyword evidence="1" id="KW-0812">Transmembrane</keyword>
<reference evidence="2" key="1">
    <citation type="journal article" date="2014" name="Nat. Commun.">
        <title>The rainbow trout genome provides novel insights into evolution after whole-genome duplication in vertebrates.</title>
        <authorList>
            <person name="Berthelot C."/>
            <person name="Brunet F."/>
            <person name="Chalopin D."/>
            <person name="Juanchich A."/>
            <person name="Bernard M."/>
            <person name="Noel B."/>
            <person name="Bento P."/>
            <person name="Da Silva C."/>
            <person name="Labadie K."/>
            <person name="Alberti A."/>
            <person name="Aury J.M."/>
            <person name="Louis A."/>
            <person name="Dehais P."/>
            <person name="Bardou P."/>
            <person name="Montfort J."/>
            <person name="Klopp C."/>
            <person name="Cabau C."/>
            <person name="Gaspin C."/>
            <person name="Thorgaard G.H."/>
            <person name="Boussaha M."/>
            <person name="Quillet E."/>
            <person name="Guyomard R."/>
            <person name="Galiana D."/>
            <person name="Bobe J."/>
            <person name="Volff J.N."/>
            <person name="Genet C."/>
            <person name="Wincker P."/>
            <person name="Jaillon O."/>
            <person name="Roest Crollius H."/>
            <person name="Guiguen Y."/>
        </authorList>
    </citation>
    <scope>NUCLEOTIDE SEQUENCE [LARGE SCALE GENOMIC DNA]</scope>
</reference>
<name>A0A060YRQ0_ONCMY</name>
<reference evidence="2" key="2">
    <citation type="submission" date="2014-03" db="EMBL/GenBank/DDBJ databases">
        <authorList>
            <person name="Genoscope - CEA"/>
        </authorList>
    </citation>
    <scope>NUCLEOTIDE SEQUENCE</scope>
</reference>
<organism evidence="2 3">
    <name type="scientific">Oncorhynchus mykiss</name>
    <name type="common">Rainbow trout</name>
    <name type="synonym">Salmo gairdneri</name>
    <dbReference type="NCBI Taxonomy" id="8022"/>
    <lineage>
        <taxon>Eukaryota</taxon>
        <taxon>Metazoa</taxon>
        <taxon>Chordata</taxon>
        <taxon>Craniata</taxon>
        <taxon>Vertebrata</taxon>
        <taxon>Euteleostomi</taxon>
        <taxon>Actinopterygii</taxon>
        <taxon>Neopterygii</taxon>
        <taxon>Teleostei</taxon>
        <taxon>Protacanthopterygii</taxon>
        <taxon>Salmoniformes</taxon>
        <taxon>Salmonidae</taxon>
        <taxon>Salmoninae</taxon>
        <taxon>Oncorhynchus</taxon>
    </lineage>
</organism>
<accession>A0A060YRQ0</accession>
<dbReference type="AlphaFoldDB" id="A0A060YRQ0"/>
<proteinExistence type="predicted"/>
<keyword evidence="1" id="KW-0472">Membrane</keyword>
<dbReference type="EMBL" id="FR917957">
    <property type="protein sequence ID" value="CDQ94538.1"/>
    <property type="molecule type" value="Genomic_DNA"/>
</dbReference>
<dbReference type="PaxDb" id="8022-A0A060YRQ0"/>
<evidence type="ECO:0000313" key="2">
    <source>
        <dbReference type="EMBL" id="CDQ94538.1"/>
    </source>
</evidence>
<dbReference type="STRING" id="8022.A0A060YRQ0"/>
<sequence length="170" mass="19335">MALGVWTVLDPLAVFVVDAVLGRLSYSAESPVADAAKLYWHFYRTDQSGAAGVVITLFLYAILFLLSTTILYLYFLRLHNEGRMLDIFQRLSVTEGSFFVPRDLEVSNQELDYIIQKAEQWRGFNGERRKVSQLARLMSLNPDPNQTGLARIFSFHIFLFSTVSLTMVDA</sequence>
<dbReference type="InterPro" id="IPR031390">
    <property type="entry name" value="OFCC1"/>
</dbReference>
<keyword evidence="1" id="KW-1133">Transmembrane helix</keyword>
<dbReference type="Proteomes" id="UP000193380">
    <property type="component" value="Unassembled WGS sequence"/>
</dbReference>
<evidence type="ECO:0000313" key="3">
    <source>
        <dbReference type="Proteomes" id="UP000193380"/>
    </source>
</evidence>
<gene>
    <name evidence="2" type="ORF">GSONMT00046462001</name>
</gene>
<feature type="transmembrane region" description="Helical" evidence="1">
    <location>
        <begin position="51"/>
        <end position="75"/>
    </location>
</feature>
<dbReference type="PANTHER" id="PTHR33862">
    <property type="entry name" value="OROFACIAL CLEFT 1 CANDIDATE GENE 1 PROTEIN"/>
    <property type="match status" value="1"/>
</dbReference>